<dbReference type="EMBL" id="JAJKFW010000023">
    <property type="protein sequence ID" value="MCC9643263.1"/>
    <property type="molecule type" value="Genomic_DNA"/>
</dbReference>
<evidence type="ECO:0000313" key="13">
    <source>
        <dbReference type="Proteomes" id="UP001430306"/>
    </source>
</evidence>
<keyword evidence="8" id="KW-0408">Iron</keyword>
<proteinExistence type="inferred from homology"/>
<comment type="caution">
    <text evidence="12">The sequence shown here is derived from an EMBL/GenBank/DDBJ whole genome shotgun (WGS) entry which is preliminary data.</text>
</comment>
<keyword evidence="6" id="KW-0479">Metal-binding</keyword>
<accession>A0ABS8NI67</accession>
<dbReference type="SMART" id="SM00926">
    <property type="entry name" value="Molybdop_Fe4S4"/>
    <property type="match status" value="1"/>
</dbReference>
<dbReference type="RefSeq" id="WP_230274207.1">
    <property type="nucleotide sequence ID" value="NZ_JAJKFW010000023.1"/>
</dbReference>
<evidence type="ECO:0000256" key="6">
    <source>
        <dbReference type="ARBA" id="ARBA00022723"/>
    </source>
</evidence>
<dbReference type="PROSITE" id="PS00551">
    <property type="entry name" value="MOLYBDOPTERIN_PROK_1"/>
    <property type="match status" value="1"/>
</dbReference>
<evidence type="ECO:0000313" key="12">
    <source>
        <dbReference type="EMBL" id="MCC9643263.1"/>
    </source>
</evidence>
<organism evidence="12 13">
    <name type="scientific">Rhodopirellula halodulae</name>
    <dbReference type="NCBI Taxonomy" id="2894198"/>
    <lineage>
        <taxon>Bacteria</taxon>
        <taxon>Pseudomonadati</taxon>
        <taxon>Planctomycetota</taxon>
        <taxon>Planctomycetia</taxon>
        <taxon>Pirellulales</taxon>
        <taxon>Pirellulaceae</taxon>
        <taxon>Rhodopirellula</taxon>
    </lineage>
</organism>
<dbReference type="InterPro" id="IPR041957">
    <property type="entry name" value="CT_Nitrate-R-NapA-like"/>
</dbReference>
<evidence type="ECO:0000256" key="9">
    <source>
        <dbReference type="ARBA" id="ARBA00023014"/>
    </source>
</evidence>
<dbReference type="Pfam" id="PF04879">
    <property type="entry name" value="Molybdop_Fe4S4"/>
    <property type="match status" value="1"/>
</dbReference>
<protein>
    <submittedName>
        <fullName evidence="12">Nitrate reductase</fullName>
    </submittedName>
</protein>
<dbReference type="PANTHER" id="PTHR43105:SF10">
    <property type="entry name" value="NADH-QUINONE OXIDOREDUCTASE SUBUNIT G"/>
    <property type="match status" value="1"/>
</dbReference>
<dbReference type="SUPFAM" id="SSF53706">
    <property type="entry name" value="Formate dehydrogenase/DMSO reductase, domains 1-3"/>
    <property type="match status" value="1"/>
</dbReference>
<feature type="domain" description="4Fe-4S Mo/W bis-MGD-type" evidence="11">
    <location>
        <begin position="52"/>
        <end position="108"/>
    </location>
</feature>
<evidence type="ECO:0000256" key="8">
    <source>
        <dbReference type="ARBA" id="ARBA00023004"/>
    </source>
</evidence>
<evidence type="ECO:0000256" key="4">
    <source>
        <dbReference type="ARBA" id="ARBA00022485"/>
    </source>
</evidence>
<dbReference type="Gene3D" id="3.40.228.10">
    <property type="entry name" value="Dimethylsulfoxide Reductase, domain 2"/>
    <property type="match status" value="1"/>
</dbReference>
<evidence type="ECO:0000256" key="7">
    <source>
        <dbReference type="ARBA" id="ARBA00023002"/>
    </source>
</evidence>
<gene>
    <name evidence="12" type="ORF">LOC71_13340</name>
</gene>
<dbReference type="InterPro" id="IPR006657">
    <property type="entry name" value="MoPterin_dinucl-bd_dom"/>
</dbReference>
<dbReference type="Gene3D" id="3.40.50.740">
    <property type="match status" value="1"/>
</dbReference>
<keyword evidence="9" id="KW-0411">Iron-sulfur</keyword>
<evidence type="ECO:0000256" key="10">
    <source>
        <dbReference type="ARBA" id="ARBA00023063"/>
    </source>
</evidence>
<dbReference type="Pfam" id="PF00384">
    <property type="entry name" value="Molybdopterin"/>
    <property type="match status" value="1"/>
</dbReference>
<dbReference type="PANTHER" id="PTHR43105">
    <property type="entry name" value="RESPIRATORY NITRATE REDUCTASE"/>
    <property type="match status" value="1"/>
</dbReference>
<dbReference type="InterPro" id="IPR006963">
    <property type="entry name" value="Mopterin_OxRdtase_4Fe-4S_dom"/>
</dbReference>
<keyword evidence="5" id="KW-0500">Molybdenum</keyword>
<comment type="cofactor">
    <cofactor evidence="1">
        <name>Mo-bis(molybdopterin guanine dinucleotide)</name>
        <dbReference type="ChEBI" id="CHEBI:60539"/>
    </cofactor>
</comment>
<reference evidence="12" key="1">
    <citation type="submission" date="2021-11" db="EMBL/GenBank/DDBJ databases">
        <title>Genome sequence.</title>
        <authorList>
            <person name="Sun Q."/>
        </authorList>
    </citation>
    <scope>NUCLEOTIDE SEQUENCE</scope>
    <source>
        <strain evidence="12">JC740</strain>
    </source>
</reference>
<dbReference type="InterPro" id="IPR006656">
    <property type="entry name" value="Mopterin_OxRdtase"/>
</dbReference>
<comment type="similarity">
    <text evidence="3">Belongs to the prokaryotic molybdopterin-containing oxidoreductase family. NasA/NapA/NarB subfamily.</text>
</comment>
<name>A0ABS8NI67_9BACT</name>
<dbReference type="InterPro" id="IPR050123">
    <property type="entry name" value="Prok_molybdopt-oxidoreductase"/>
</dbReference>
<sequence>MSISTDEVPSEREKRFQLPTLLQRRTGPMTRELVLHPGEHGLGMTHDSMSADTTTTATCGYCATGCGLRLHLKDGEAVGLTPETNYPVNLGMACPKGWEALRVLDSAERATQPLLRDSGGELTPITWDDALTSFCEGMKSVQAKHGAESVAFLSTGQIACEEMAFLGALARFGMGIRHCDGNTRQCMATAVTAYKESFGFDAPPYTYDDFEQSDCMVFIGANPCIGHPIMWERVLRNPNNPEIIVIDPRRTETAAAATQHLQLQPKNDLPLLYAIANELIRRDYVDHDFVQNHTHGFESLRDHVSTFELESVCQNAGLSVDAVSQAIESIGRGNAVSLWWTMGVNQSYQGTRTAQAIINIALLTGNIGRPGTGANSITGQCNAMGSRLWSNTTNLFGHHSFESDADRAKVAEALDIPVERIPTTTSWKYNRIIEGIRNGEIKGLWVVATNPAHSWIDQGDVRELFDQLDFLVVQDMYQTTETCAHADLILPSAGWGEKEGTFINSERRYGLLKKVRHAPGQALADFQIFRGIAHRWGLGDMFAEWTSPEAAFRIMQRASRNQPSDITGIDGYEQIDRCGGIQWPWSQEQADGGFEPEQQRRLFADGHFFHDDQRARLIVDDIDLMPEPADEDFPIVLLTGRGTVSQWHTQTRTRQSPLLRSLYPNQPYIEMNPRDGDALGIDHGDLVRVQSRRGEAEATACLTHSVQSGQAFMPMHYDCTNRLTLSHFDPHSGQPSYKDCAVRIVPVLSSDHV</sequence>
<dbReference type="InterPro" id="IPR009010">
    <property type="entry name" value="Asp_de-COase-like_dom_sf"/>
</dbReference>
<dbReference type="PROSITE" id="PS51669">
    <property type="entry name" value="4FE4S_MOW_BIS_MGD"/>
    <property type="match status" value="1"/>
</dbReference>
<dbReference type="SUPFAM" id="SSF50692">
    <property type="entry name" value="ADC-like"/>
    <property type="match status" value="1"/>
</dbReference>
<comment type="cofactor">
    <cofactor evidence="2">
        <name>[4Fe-4S] cluster</name>
        <dbReference type="ChEBI" id="CHEBI:49883"/>
    </cofactor>
</comment>
<dbReference type="PIRSF" id="PIRSF000144">
    <property type="entry name" value="CbbBc"/>
    <property type="match status" value="1"/>
</dbReference>
<evidence type="ECO:0000256" key="1">
    <source>
        <dbReference type="ARBA" id="ARBA00001942"/>
    </source>
</evidence>
<dbReference type="InterPro" id="IPR027467">
    <property type="entry name" value="MopterinOxRdtase_cofactor_BS"/>
</dbReference>
<keyword evidence="13" id="KW-1185">Reference proteome</keyword>
<evidence type="ECO:0000256" key="3">
    <source>
        <dbReference type="ARBA" id="ARBA00008747"/>
    </source>
</evidence>
<evidence type="ECO:0000256" key="5">
    <source>
        <dbReference type="ARBA" id="ARBA00022505"/>
    </source>
</evidence>
<keyword evidence="7" id="KW-0560">Oxidoreductase</keyword>
<keyword evidence="4" id="KW-0004">4Fe-4S</keyword>
<evidence type="ECO:0000256" key="2">
    <source>
        <dbReference type="ARBA" id="ARBA00001966"/>
    </source>
</evidence>
<dbReference type="Proteomes" id="UP001430306">
    <property type="component" value="Unassembled WGS sequence"/>
</dbReference>
<dbReference type="CDD" id="cd02791">
    <property type="entry name" value="MopB_CT_Nitrate-R-NapA-like"/>
    <property type="match status" value="1"/>
</dbReference>
<evidence type="ECO:0000259" key="11">
    <source>
        <dbReference type="PROSITE" id="PS51669"/>
    </source>
</evidence>
<dbReference type="CDD" id="cd02754">
    <property type="entry name" value="MopB_Nitrate-R-NapA-like"/>
    <property type="match status" value="1"/>
</dbReference>
<keyword evidence="10" id="KW-0534">Nitrate assimilation</keyword>
<dbReference type="Gene3D" id="2.20.25.90">
    <property type="entry name" value="ADC-like domains"/>
    <property type="match status" value="1"/>
</dbReference>
<dbReference type="Pfam" id="PF01568">
    <property type="entry name" value="Molydop_binding"/>
    <property type="match status" value="1"/>
</dbReference>
<dbReference type="Gene3D" id="2.40.40.20">
    <property type="match status" value="1"/>
</dbReference>